<comment type="caution">
    <text evidence="13">The sequence shown here is derived from an EMBL/GenBank/DDBJ whole genome shotgun (WGS) entry which is preliminary data.</text>
</comment>
<accession>A0A3D9ISB4</accession>
<dbReference type="OrthoDB" id="9800974at2"/>
<reference evidence="13 14" key="1">
    <citation type="submission" date="2018-07" db="EMBL/GenBank/DDBJ databases">
        <title>Genomic Encyclopedia of Type Strains, Phase III (KMG-III): the genomes of soil and plant-associated and newly described type strains.</title>
        <authorList>
            <person name="Whitman W."/>
        </authorList>
    </citation>
    <scope>NUCLEOTIDE SEQUENCE [LARGE SCALE GENOMIC DNA]</scope>
    <source>
        <strain evidence="13 14">CECT 7287</strain>
    </source>
</reference>
<dbReference type="RefSeq" id="WP_116063275.1">
    <property type="nucleotide sequence ID" value="NZ_QRDZ01000022.1"/>
</dbReference>
<feature type="binding site" evidence="9">
    <location>
        <position position="154"/>
    </location>
    <ligand>
        <name>Zn(2+)</name>
        <dbReference type="ChEBI" id="CHEBI:29105"/>
    </ligand>
</feature>
<evidence type="ECO:0000259" key="11">
    <source>
        <dbReference type="Pfam" id="PF08532"/>
    </source>
</evidence>
<evidence type="ECO:0000256" key="4">
    <source>
        <dbReference type="ARBA" id="ARBA00022801"/>
    </source>
</evidence>
<dbReference type="InterPro" id="IPR013738">
    <property type="entry name" value="Beta_galactosidase_Trimer"/>
</dbReference>
<dbReference type="Pfam" id="PF02449">
    <property type="entry name" value="Glyco_hydro_42"/>
    <property type="match status" value="1"/>
</dbReference>
<dbReference type="Proteomes" id="UP000256977">
    <property type="component" value="Unassembled WGS sequence"/>
</dbReference>
<evidence type="ECO:0000256" key="6">
    <source>
        <dbReference type="PIRNR" id="PIRNR001084"/>
    </source>
</evidence>
<dbReference type="EMBL" id="QRDZ01000022">
    <property type="protein sequence ID" value="RED64547.1"/>
    <property type="molecule type" value="Genomic_DNA"/>
</dbReference>
<keyword evidence="14" id="KW-1185">Reference proteome</keyword>
<evidence type="ECO:0000256" key="3">
    <source>
        <dbReference type="ARBA" id="ARBA00012756"/>
    </source>
</evidence>
<dbReference type="InterPro" id="IPR003476">
    <property type="entry name" value="Glyco_hydro_42"/>
</dbReference>
<dbReference type="SUPFAM" id="SSF52317">
    <property type="entry name" value="Class I glutamine amidotransferase-like"/>
    <property type="match status" value="1"/>
</dbReference>
<evidence type="ECO:0000256" key="1">
    <source>
        <dbReference type="ARBA" id="ARBA00001412"/>
    </source>
</evidence>
<evidence type="ECO:0000256" key="9">
    <source>
        <dbReference type="PIRSR" id="PIRSR001084-3"/>
    </source>
</evidence>
<dbReference type="InterPro" id="IPR013739">
    <property type="entry name" value="Beta_galactosidase_C"/>
</dbReference>
<dbReference type="InterPro" id="IPR013529">
    <property type="entry name" value="Glyco_hydro_42_N"/>
</dbReference>
<dbReference type="InterPro" id="IPR013780">
    <property type="entry name" value="Glyco_hydro_b"/>
</dbReference>
<feature type="active site" description="Nucleophile" evidence="7">
    <location>
        <position position="311"/>
    </location>
</feature>
<evidence type="ECO:0000256" key="5">
    <source>
        <dbReference type="ARBA" id="ARBA00023295"/>
    </source>
</evidence>
<comment type="similarity">
    <text evidence="2 6">Belongs to the glycosyl hydrolase 42 family.</text>
</comment>
<dbReference type="Gene3D" id="2.60.40.1180">
    <property type="entry name" value="Golgi alpha-mannosidase II"/>
    <property type="match status" value="1"/>
</dbReference>
<dbReference type="GO" id="GO:0009341">
    <property type="term" value="C:beta-galactosidase complex"/>
    <property type="evidence" value="ECO:0007669"/>
    <property type="project" value="InterPro"/>
</dbReference>
<evidence type="ECO:0000256" key="8">
    <source>
        <dbReference type="PIRSR" id="PIRSR001084-2"/>
    </source>
</evidence>
<dbReference type="GO" id="GO:0006012">
    <property type="term" value="P:galactose metabolic process"/>
    <property type="evidence" value="ECO:0007669"/>
    <property type="project" value="InterPro"/>
</dbReference>
<protein>
    <recommendedName>
        <fullName evidence="3 6">Beta-galactosidase</fullName>
        <shortName evidence="6">Beta-gal</shortName>
        <ecNumber evidence="3 6">3.2.1.23</ecNumber>
    </recommendedName>
</protein>
<feature type="active site" description="Proton donor" evidence="7">
    <location>
        <position position="149"/>
    </location>
</feature>
<dbReference type="AlphaFoldDB" id="A0A3D9ISB4"/>
<proteinExistence type="inferred from homology"/>
<feature type="domain" description="Glycoside hydrolase family 42 N-terminal" evidence="10">
    <location>
        <begin position="13"/>
        <end position="390"/>
    </location>
</feature>
<keyword evidence="9" id="KW-0479">Metal-binding</keyword>
<feature type="binding site" evidence="9">
    <location>
        <position position="159"/>
    </location>
    <ligand>
        <name>Zn(2+)</name>
        <dbReference type="ChEBI" id="CHEBI:29105"/>
    </ligand>
</feature>
<dbReference type="Gene3D" id="3.20.20.80">
    <property type="entry name" value="Glycosidases"/>
    <property type="match status" value="1"/>
</dbReference>
<dbReference type="Pfam" id="PF08532">
    <property type="entry name" value="Glyco_hydro_42M"/>
    <property type="match status" value="1"/>
</dbReference>
<gene>
    <name evidence="13" type="ORF">DFP98_122100</name>
</gene>
<dbReference type="GO" id="GO:0046872">
    <property type="term" value="F:metal ion binding"/>
    <property type="evidence" value="ECO:0007669"/>
    <property type="project" value="UniProtKB-KW"/>
</dbReference>
<dbReference type="PIRSF" id="PIRSF001084">
    <property type="entry name" value="B-galactosidase"/>
    <property type="match status" value="1"/>
</dbReference>
<feature type="binding site" evidence="8">
    <location>
        <position position="319"/>
    </location>
    <ligand>
        <name>substrate</name>
    </ligand>
</feature>
<dbReference type="InterPro" id="IPR029062">
    <property type="entry name" value="Class_I_gatase-like"/>
</dbReference>
<feature type="binding site" evidence="9">
    <location>
        <position position="114"/>
    </location>
    <ligand>
        <name>Zn(2+)</name>
        <dbReference type="ChEBI" id="CHEBI:29105"/>
    </ligand>
</feature>
<dbReference type="InterPro" id="IPR017853">
    <property type="entry name" value="GH"/>
</dbReference>
<organism evidence="13 14">
    <name type="scientific">Cohnella phaseoli</name>
    <dbReference type="NCBI Taxonomy" id="456490"/>
    <lineage>
        <taxon>Bacteria</taxon>
        <taxon>Bacillati</taxon>
        <taxon>Bacillota</taxon>
        <taxon>Bacilli</taxon>
        <taxon>Bacillales</taxon>
        <taxon>Paenibacillaceae</taxon>
        <taxon>Cohnella</taxon>
    </lineage>
</organism>
<feature type="binding site" evidence="8">
    <location>
        <position position="148"/>
    </location>
    <ligand>
        <name>substrate</name>
    </ligand>
</feature>
<evidence type="ECO:0000256" key="2">
    <source>
        <dbReference type="ARBA" id="ARBA00005940"/>
    </source>
</evidence>
<keyword evidence="5 6" id="KW-0326">Glycosidase</keyword>
<sequence>MKRKWSKIVYGGDYNPEQWPREIRDQDMRLFKLADIDIVTLNVFSWALNQPDEQTYRFEWLDEVMDELHRNGVAVCLGTSTAAHPAWMALQYPDVLTVDPEGRKKKFGRRHNSCPNSPTFRKYSALMAGKLAERYKNHPALLLWHVNNEYGWRCYCDNCERAFRLWLEKRYGTLDALNDAWYTRFWGHTFYSWEEIVLPSLLSEHIDAANPDKTAFQGISLDYARFASDSLLECYMLERDAIKAVIPDAVVTTNFQGNGAYKPLDYFKWAKEIDVIALDSYPTNDMPMSQIAMRHDLMRGLKNGDPFLLMEQSPSVLNWKDVNPLKRPGVMRLWSYQSIARGAESIMFFQMRRNAGAFEKFHGAIIDHAGHEHTRVFREVAELGGELKRLGDTLLDARTTSRAAIVFDWDNWWALEYSSGPTVALKYLDQIQRYYDAFYDRNIPVDLIGVDSDLSAYDLVLAPVLYMVKPSYAAKLENYVRGGGTFVTTFFSGIVGESDLVALGGYPGELRKLLGLWAEELDALFPDQHNSIVMKESLGSVSGSYSCGLLCDLIHSEGAEVLAEYGDDFYRGRPALTRNRFGQGEAWYIASSPEQRFLSDFVAELCRRKGINPLLDTPRGVEATQRVNANGRFTFVLNHRDDEAQVDIGVAACTDLLSGSTLTGTVVLPPKGVLILQGATQEGEIDER</sequence>
<comment type="catalytic activity">
    <reaction evidence="1 6">
        <text>Hydrolysis of terminal non-reducing beta-D-galactose residues in beta-D-galactosides.</text>
        <dbReference type="EC" id="3.2.1.23"/>
    </reaction>
</comment>
<dbReference type="PANTHER" id="PTHR36447">
    <property type="entry name" value="BETA-GALACTOSIDASE GANA"/>
    <property type="match status" value="1"/>
</dbReference>
<dbReference type="PANTHER" id="PTHR36447:SF1">
    <property type="entry name" value="BETA-GALACTOSIDASE GANA"/>
    <property type="match status" value="1"/>
</dbReference>
<dbReference type="Gene3D" id="3.40.50.880">
    <property type="match status" value="1"/>
</dbReference>
<feature type="domain" description="Beta-galactosidase C-terminal" evidence="12">
    <location>
        <begin position="620"/>
        <end position="677"/>
    </location>
</feature>
<feature type="binding site" evidence="9">
    <location>
        <position position="156"/>
    </location>
    <ligand>
        <name>Zn(2+)</name>
        <dbReference type="ChEBI" id="CHEBI:29105"/>
    </ligand>
</feature>
<dbReference type="Pfam" id="PF08533">
    <property type="entry name" value="Glyco_hydro_42C"/>
    <property type="match status" value="1"/>
</dbReference>
<name>A0A3D9ISB4_9BACL</name>
<feature type="domain" description="Beta-galactosidase trimerisation" evidence="11">
    <location>
        <begin position="402"/>
        <end position="611"/>
    </location>
</feature>
<evidence type="ECO:0000256" key="7">
    <source>
        <dbReference type="PIRSR" id="PIRSR001084-1"/>
    </source>
</evidence>
<dbReference type="GO" id="GO:0004565">
    <property type="term" value="F:beta-galactosidase activity"/>
    <property type="evidence" value="ECO:0007669"/>
    <property type="project" value="UniProtKB-EC"/>
</dbReference>
<evidence type="ECO:0000313" key="13">
    <source>
        <dbReference type="EMBL" id="RED64547.1"/>
    </source>
</evidence>
<evidence type="ECO:0000313" key="14">
    <source>
        <dbReference type="Proteomes" id="UP000256977"/>
    </source>
</evidence>
<dbReference type="EC" id="3.2.1.23" evidence="3 6"/>
<evidence type="ECO:0000259" key="12">
    <source>
        <dbReference type="Pfam" id="PF08533"/>
    </source>
</evidence>
<dbReference type="SUPFAM" id="SSF51445">
    <property type="entry name" value="(Trans)glycosidases"/>
    <property type="match status" value="1"/>
</dbReference>
<evidence type="ECO:0000259" key="10">
    <source>
        <dbReference type="Pfam" id="PF02449"/>
    </source>
</evidence>
<keyword evidence="9" id="KW-0862">Zinc</keyword>
<feature type="binding site" evidence="8">
    <location>
        <position position="110"/>
    </location>
    <ligand>
        <name>substrate</name>
    </ligand>
</feature>
<keyword evidence="4 6" id="KW-0378">Hydrolase</keyword>
<dbReference type="CDD" id="cd03143">
    <property type="entry name" value="A4_beta-galactosidase_middle_domain"/>
    <property type="match status" value="1"/>
</dbReference>